<proteinExistence type="predicted"/>
<dbReference type="Proteomes" id="UP000026960">
    <property type="component" value="Chromosome 9"/>
</dbReference>
<evidence type="ECO:0000313" key="1">
    <source>
        <dbReference type="EnsemblPlants" id="OBART09G07110.1"/>
    </source>
</evidence>
<accession>A0A0D3H5T6</accession>
<sequence>MPNAWHNGWFTCF</sequence>
<evidence type="ECO:0000313" key="2">
    <source>
        <dbReference type="Proteomes" id="UP000026960"/>
    </source>
</evidence>
<protein>
    <submittedName>
        <fullName evidence="1">Uncharacterized protein</fullName>
    </submittedName>
</protein>
<reference evidence="1" key="2">
    <citation type="submission" date="2015-03" db="UniProtKB">
        <authorList>
            <consortium name="EnsemblPlants"/>
        </authorList>
    </citation>
    <scope>IDENTIFICATION</scope>
</reference>
<keyword evidence="2" id="KW-1185">Reference proteome</keyword>
<reference evidence="1" key="1">
    <citation type="journal article" date="2009" name="Rice">
        <title>De Novo Next Generation Sequencing of Plant Genomes.</title>
        <authorList>
            <person name="Rounsley S."/>
            <person name="Marri P.R."/>
            <person name="Yu Y."/>
            <person name="He R."/>
            <person name="Sisneros N."/>
            <person name="Goicoechea J.L."/>
            <person name="Lee S.J."/>
            <person name="Angelova A."/>
            <person name="Kudrna D."/>
            <person name="Luo M."/>
            <person name="Affourtit J."/>
            <person name="Desany B."/>
            <person name="Knight J."/>
            <person name="Niazi F."/>
            <person name="Egholm M."/>
            <person name="Wing R.A."/>
        </authorList>
    </citation>
    <scope>NUCLEOTIDE SEQUENCE [LARGE SCALE GENOMIC DNA]</scope>
    <source>
        <strain evidence="1">cv. IRGC 105608</strain>
    </source>
</reference>
<dbReference type="EnsemblPlants" id="OBART09G07110.1">
    <property type="protein sequence ID" value="OBART09G07110.1"/>
    <property type="gene ID" value="OBART09G07110"/>
</dbReference>
<dbReference type="Gramene" id="OBART09G07110.1">
    <property type="protein sequence ID" value="OBART09G07110.1"/>
    <property type="gene ID" value="OBART09G07110"/>
</dbReference>
<name>A0A0D3H5T6_9ORYZ</name>
<organism evidence="1">
    <name type="scientific">Oryza barthii</name>
    <dbReference type="NCBI Taxonomy" id="65489"/>
    <lineage>
        <taxon>Eukaryota</taxon>
        <taxon>Viridiplantae</taxon>
        <taxon>Streptophyta</taxon>
        <taxon>Embryophyta</taxon>
        <taxon>Tracheophyta</taxon>
        <taxon>Spermatophyta</taxon>
        <taxon>Magnoliopsida</taxon>
        <taxon>Liliopsida</taxon>
        <taxon>Poales</taxon>
        <taxon>Poaceae</taxon>
        <taxon>BOP clade</taxon>
        <taxon>Oryzoideae</taxon>
        <taxon>Oryzeae</taxon>
        <taxon>Oryzinae</taxon>
        <taxon>Oryza</taxon>
    </lineage>
</organism>
<dbReference type="HOGENOM" id="CLU_3436068_0_0_1"/>